<evidence type="ECO:0000313" key="3">
    <source>
        <dbReference type="Proteomes" id="UP000191008"/>
    </source>
</evidence>
<sequence>MMDISARTPPISSFGAPSRMQENAEASIERSLPRGRVRGEDLADRFNLESNSQLRVSVGITPNFLPESFKDQRKMEAFSMQGFF</sequence>
<feature type="region of interest" description="Disordered" evidence="1">
    <location>
        <begin position="1"/>
        <end position="29"/>
    </location>
</feature>
<dbReference type="Proteomes" id="UP000191008">
    <property type="component" value="Unassembled WGS sequence"/>
</dbReference>
<reference evidence="2 3" key="1">
    <citation type="submission" date="2017-02" db="EMBL/GenBank/DDBJ databases">
        <title>Comparative genomic analysis of Brazilian Leptospira kirschneri strains of different serogroups.</title>
        <authorList>
            <person name="Moreno L.Z."/>
            <person name="Miraglia F."/>
            <person name="Kremer F.S."/>
            <person name="Eslabao M.R."/>
            <person name="Lilenbaum W."/>
            <person name="Dellagostin O.A."/>
            <person name="Moreno A.M."/>
        </authorList>
    </citation>
    <scope>NUCLEOTIDE SEQUENCE [LARGE SCALE GENOMIC DNA]</scope>
    <source>
        <strain evidence="2 3">M110/06</strain>
    </source>
</reference>
<evidence type="ECO:0000313" key="2">
    <source>
        <dbReference type="EMBL" id="OOV43417.1"/>
    </source>
</evidence>
<protein>
    <submittedName>
        <fullName evidence="2">Uncharacterized protein</fullName>
    </submittedName>
</protein>
<name>A0A1T1DRK4_9LEPT</name>
<organism evidence="2 3">
    <name type="scientific">Leptospira kirschneri serovar Pomona</name>
    <dbReference type="NCBI Taxonomy" id="561005"/>
    <lineage>
        <taxon>Bacteria</taxon>
        <taxon>Pseudomonadati</taxon>
        <taxon>Spirochaetota</taxon>
        <taxon>Spirochaetia</taxon>
        <taxon>Leptospirales</taxon>
        <taxon>Leptospiraceae</taxon>
        <taxon>Leptospira</taxon>
    </lineage>
</organism>
<evidence type="ECO:0000256" key="1">
    <source>
        <dbReference type="SAM" id="MobiDB-lite"/>
    </source>
</evidence>
<dbReference type="AlphaFoldDB" id="A0A1T1DRK4"/>
<comment type="caution">
    <text evidence="2">The sequence shown here is derived from an EMBL/GenBank/DDBJ whole genome shotgun (WGS) entry which is preliminary data.</text>
</comment>
<gene>
    <name evidence="2" type="ORF">B1J93_07780</name>
</gene>
<accession>A0A1T1DRK4</accession>
<dbReference type="EMBL" id="MVIT01000059">
    <property type="protein sequence ID" value="OOV43417.1"/>
    <property type="molecule type" value="Genomic_DNA"/>
</dbReference>
<proteinExistence type="predicted"/>